<dbReference type="SUPFAM" id="SSF116726">
    <property type="entry name" value="TrkA C-terminal domain-like"/>
    <property type="match status" value="1"/>
</dbReference>
<dbReference type="Gene3D" id="3.30.70.1450">
    <property type="entry name" value="Regulator of K+ conductance, C-terminal domain"/>
    <property type="match status" value="1"/>
</dbReference>
<proteinExistence type="predicted"/>
<dbReference type="OrthoDB" id="5337496at2"/>
<comment type="caution">
    <text evidence="2">The sequence shown here is derived from an EMBL/GenBank/DDBJ whole genome shotgun (WGS) entry which is preliminary data.</text>
</comment>
<dbReference type="RefSeq" id="WP_005871664.1">
    <property type="nucleotide sequence ID" value="NZ_ACYG01000027.1"/>
</dbReference>
<evidence type="ECO:0000313" key="2">
    <source>
        <dbReference type="EMBL" id="EEV16833.1"/>
    </source>
</evidence>
<evidence type="ECO:0000259" key="1">
    <source>
        <dbReference type="PROSITE" id="PS51202"/>
    </source>
</evidence>
<dbReference type="Proteomes" id="UP000005709">
    <property type="component" value="Unassembled WGS sequence"/>
</dbReference>
<accession>C8PIS8</accession>
<dbReference type="PROSITE" id="PS51202">
    <property type="entry name" value="RCK_C"/>
    <property type="match status" value="1"/>
</dbReference>
<dbReference type="GO" id="GO:0008324">
    <property type="term" value="F:monoatomic cation transmembrane transporter activity"/>
    <property type="evidence" value="ECO:0007669"/>
    <property type="project" value="InterPro"/>
</dbReference>
<dbReference type="eggNOG" id="COG3400">
    <property type="taxonomic scope" value="Bacteria"/>
</dbReference>
<evidence type="ECO:0000313" key="3">
    <source>
        <dbReference type="Proteomes" id="UP000005709"/>
    </source>
</evidence>
<dbReference type="AlphaFoldDB" id="C8PIS8"/>
<keyword evidence="3" id="KW-1185">Reference proteome</keyword>
<dbReference type="InterPro" id="IPR036721">
    <property type="entry name" value="RCK_C_sf"/>
</dbReference>
<dbReference type="Pfam" id="PF02080">
    <property type="entry name" value="TrkA_C"/>
    <property type="match status" value="1"/>
</dbReference>
<dbReference type="STRING" id="824.CGRAC_1004"/>
<dbReference type="EMBL" id="ACYG01000027">
    <property type="protein sequence ID" value="EEV16833.1"/>
    <property type="molecule type" value="Genomic_DNA"/>
</dbReference>
<dbReference type="InterPro" id="IPR006037">
    <property type="entry name" value="RCK_C"/>
</dbReference>
<protein>
    <submittedName>
        <fullName evidence="2">TrkA C-terminal domain protein</fullName>
    </submittedName>
</protein>
<dbReference type="GO" id="GO:0006813">
    <property type="term" value="P:potassium ion transport"/>
    <property type="evidence" value="ECO:0007669"/>
    <property type="project" value="InterPro"/>
</dbReference>
<feature type="domain" description="RCK C-terminal" evidence="1">
    <location>
        <begin position="141"/>
        <end position="221"/>
    </location>
</feature>
<name>C8PIS8_9BACT</name>
<sequence length="472" mass="53505">MKQVLIIASGKFARHFLSKVCKIKDVIRSYRVIAKNMDAVPSELENESNFSVEIFDPTSIERLRVVLAEEEFDRCIVIMEDEFDTKVTLENLKTLASDLELYVADFWGLLRENKNEAHVKIVNTLALNSSRFIGFLPDSPVFADNIGLGRGEIMEVKVPVGSSFAYKKISTLSNAKYQIPMIYRHNNYIVTTPGSRIYPNDTILVVGEPSALRVVFAEVKKQSGQFPSPFGLNIFALIDMKKMSDDEIARTVRALEFLDLHIRNHKIYLRILNPLLNDAFSELKALCERDKFEILINYSGELNLKRDVSENKAGLVVCSSGVFEAKKAALKALEIPVLSLGEGELKDVRKSVVLSAGERLREESSIVFDISSQLGLDVYLYIFGESERGEFAQSYVSLSKLFKQSLFVISCERQNPILALGSERDLLQFVPFNDRILARKLTSIFNQDLDQMYFKLGKNHQIFVPSDYGYEK</sequence>
<organism evidence="2 3">
    <name type="scientific">Campylobacter gracilis RM3268</name>
    <dbReference type="NCBI Taxonomy" id="553220"/>
    <lineage>
        <taxon>Bacteria</taxon>
        <taxon>Pseudomonadati</taxon>
        <taxon>Campylobacterota</taxon>
        <taxon>Epsilonproteobacteria</taxon>
        <taxon>Campylobacterales</taxon>
        <taxon>Campylobacteraceae</taxon>
        <taxon>Campylobacter</taxon>
    </lineage>
</organism>
<gene>
    <name evidence="2" type="ORF">CAMGR0001_1127</name>
</gene>
<reference evidence="2 3" key="1">
    <citation type="submission" date="2009-07" db="EMBL/GenBank/DDBJ databases">
        <authorList>
            <person name="Madupu R."/>
            <person name="Sebastian Y."/>
            <person name="Durkin A.S."/>
            <person name="Torralba M."/>
            <person name="Methe B."/>
            <person name="Sutton G.G."/>
            <person name="Strausberg R.L."/>
            <person name="Nelson K.E."/>
        </authorList>
    </citation>
    <scope>NUCLEOTIDE SEQUENCE [LARGE SCALE GENOMIC DNA]</scope>
    <source>
        <strain evidence="2 3">RM3268</strain>
    </source>
</reference>